<dbReference type="PANTHER" id="PTHR10887">
    <property type="entry name" value="DNA2/NAM7 HELICASE FAMILY"/>
    <property type="match status" value="1"/>
</dbReference>
<proteinExistence type="predicted"/>
<dbReference type="Proteomes" id="UP000186931">
    <property type="component" value="Unassembled WGS sequence"/>
</dbReference>
<dbReference type="SUPFAM" id="SSF52540">
    <property type="entry name" value="P-loop containing nucleoside triphosphate hydrolases"/>
    <property type="match status" value="1"/>
</dbReference>
<protein>
    <recommendedName>
        <fullName evidence="5">AAA family ATPase</fullName>
    </recommendedName>
</protein>
<dbReference type="AlphaFoldDB" id="A0A1E8E432"/>
<evidence type="ECO:0000313" key="3">
    <source>
        <dbReference type="EMBL" id="OFE43973.1"/>
    </source>
</evidence>
<reference evidence="3 4" key="1">
    <citation type="submission" date="2016-10" db="EMBL/GenBank/DDBJ databases">
        <title>Genome of airborne Acinetobacter sp. 5-2Ac02 in the hospital environment: Species near to Acinetobacter towneri.</title>
        <authorList>
            <person name="Barbosa B."/>
            <person name="Fernandez-Garcia L."/>
            <person name="Gato E."/>
            <person name="Leao R."/>
            <person name="Albano R."/>
            <person name="Fernandez B."/>
            <person name="Fernandez-Cuenca F."/>
            <person name="Marques E."/>
            <person name="Tomas M."/>
        </authorList>
    </citation>
    <scope>NUCLEOTIDE SEQUENCE [LARGE SCALE GENOMIC DNA]</scope>
    <source>
        <strain evidence="3 4">5-2Ac02</strain>
    </source>
</reference>
<feature type="domain" description="DNA2/NAM7 helicase helicase" evidence="1">
    <location>
        <begin position="427"/>
        <end position="822"/>
    </location>
</feature>
<dbReference type="InterPro" id="IPR027417">
    <property type="entry name" value="P-loop_NTPase"/>
</dbReference>
<dbReference type="EMBL" id="MKQS01000007">
    <property type="protein sequence ID" value="OFE43973.1"/>
    <property type="molecule type" value="Genomic_DNA"/>
</dbReference>
<accession>A0A1E8E432</accession>
<gene>
    <name evidence="3" type="ORF">BJN41_04470</name>
</gene>
<evidence type="ECO:0000313" key="4">
    <source>
        <dbReference type="Proteomes" id="UP000186931"/>
    </source>
</evidence>
<dbReference type="InterPro" id="IPR041679">
    <property type="entry name" value="DNA2/NAM7-like_C"/>
</dbReference>
<organism evidence="3 4">
    <name type="scientific">Acinetobacter towneri</name>
    <dbReference type="NCBI Taxonomy" id="202956"/>
    <lineage>
        <taxon>Bacteria</taxon>
        <taxon>Pseudomonadati</taxon>
        <taxon>Pseudomonadota</taxon>
        <taxon>Gammaproteobacteria</taxon>
        <taxon>Moraxellales</taxon>
        <taxon>Moraxellaceae</taxon>
        <taxon>Acinetobacter</taxon>
    </lineage>
</organism>
<dbReference type="InterPro" id="IPR045055">
    <property type="entry name" value="DNA2/NAM7-like"/>
</dbReference>
<evidence type="ECO:0000259" key="2">
    <source>
        <dbReference type="Pfam" id="PF13087"/>
    </source>
</evidence>
<sequence>MKLHEFKLAQLQVVQAECLEKLDISENHQVHLYLEDEQCYLEFENQIYPIQLNSTSSITASSAKELIKQNALWFFTHKQNTTIVLSGFVPEARTVLDLDIAVDEAIAQLLVDDGKIAQNDIQLAIDWLTEECLVELDHSKSVAFSIFYTNQSEHHILLVGQNHQLEIRAIQGYWQVEKISKKRPRGNYRLVALQGEIQFKDHSSAKRIDNFAHEIALKEHTAQHGDYIDVWKQYSDAQWEDAVRRANQLNYLKYCGYEPAHKTGYWYVYVEDREKLLDFEKKWDRLDRKKDEQVQLSLTIADWLDNQLDVKETGLDVEKKSWRAEIIQIEPQNNRILLKFAEKRDRRPPLNQNTKQGFLFLSIFAINIQRKRQQEALNLITSRRNPMPSLHGLLQGIEVATPERTLRKEKWKSTKTKALFKGGRPTTKQQEAIELGLNSSDLTIIIGPPGTGKTQVITALQQRIAELSHEKIQRSILLTSYQHDAVDNVVDRSNVMGIAGLRVGGKIRNEDDELHGVDTIEKWAIPVQKDLKALIESNDFLNLYRQLEDHVLKLRFGHAEQKQKSIVEIQCIFDQLSEKYNIYLAHDLKQWWEDFTEPKQSLPVARKLMELYPLLYSLRTKKSSFVDDGVQRCRLVLASLQLLKQQDNTQMILLDDEQKVLEHFIHLNINVNQDIDFSTLIELKNKLLDRCLPDFRPANIQRLLDEETCQKLDELLKDIHDKAKKSKTLAHLISLDKYRYHLMTSTGDIREAISHYTAVLAATCQQSAGNAMQDLKSFDNKIVFENVIVDEAARATPLDLMIPMAMAKRRLILVGDHRQLPHMLDDKIEKELSQQEDWKTVQREMLEQSLFQRLVENMQRLEEEKQQPQRVVMLDTQFRMHPILGDFISKNFYENHKLPPIKSDRPETDFIHAISGYEDLVCGFKSISNEKQQRFGTSWHRPSEAQWIAQEAKRILDEKPELSVGVISFYSGQIQSIFKAMEHPQIGLTTGNKITENYRMISTGPNIGDERLRIGTVDAFQGKEFDVVFVSLVRTLPNEFNVETLTELEKDEVLTRAYGFLRVDNRLNVALSRQRSLLIVTGDKALLEHPATQEAVPALPAFLKLCGGQHGKIF</sequence>
<dbReference type="PANTHER" id="PTHR10887:SF495">
    <property type="entry name" value="HELICASE SENATAXIN ISOFORM X1-RELATED"/>
    <property type="match status" value="1"/>
</dbReference>
<dbReference type="InterPro" id="IPR041677">
    <property type="entry name" value="DNA2/NAM7_AAA_11"/>
</dbReference>
<dbReference type="InterPro" id="IPR047187">
    <property type="entry name" value="SF1_C_Upf1"/>
</dbReference>
<dbReference type="CDD" id="cd18808">
    <property type="entry name" value="SF1_C_Upf1"/>
    <property type="match status" value="1"/>
</dbReference>
<dbReference type="Pfam" id="PF13087">
    <property type="entry name" value="AAA_12"/>
    <property type="match status" value="1"/>
</dbReference>
<dbReference type="STRING" id="202956.BJN41_04470"/>
<dbReference type="Gene3D" id="3.40.50.300">
    <property type="entry name" value="P-loop containing nucleotide triphosphate hydrolases"/>
    <property type="match status" value="3"/>
</dbReference>
<dbReference type="GO" id="GO:0004386">
    <property type="term" value="F:helicase activity"/>
    <property type="evidence" value="ECO:0007669"/>
    <property type="project" value="InterPro"/>
</dbReference>
<name>A0A1E8E432_9GAMM</name>
<feature type="domain" description="DNA2/NAM7 helicase-like C-terminal" evidence="2">
    <location>
        <begin position="846"/>
        <end position="1084"/>
    </location>
</feature>
<dbReference type="Pfam" id="PF13086">
    <property type="entry name" value="AAA_11"/>
    <property type="match status" value="1"/>
</dbReference>
<dbReference type="RefSeq" id="WP_070153968.1">
    <property type="nucleotide sequence ID" value="NZ_MKQS01000007.1"/>
</dbReference>
<evidence type="ECO:0008006" key="5">
    <source>
        <dbReference type="Google" id="ProtNLM"/>
    </source>
</evidence>
<evidence type="ECO:0000259" key="1">
    <source>
        <dbReference type="Pfam" id="PF13086"/>
    </source>
</evidence>
<comment type="caution">
    <text evidence="3">The sequence shown here is derived from an EMBL/GenBank/DDBJ whole genome shotgun (WGS) entry which is preliminary data.</text>
</comment>